<evidence type="ECO:0000313" key="3">
    <source>
        <dbReference type="EMBL" id="XCB35590.1"/>
    </source>
</evidence>
<dbReference type="Pfam" id="PF00984">
    <property type="entry name" value="UDPG_MGDP_dh"/>
    <property type="match status" value="1"/>
</dbReference>
<reference evidence="3" key="1">
    <citation type="submission" date="2023-08" db="EMBL/GenBank/DDBJ databases">
        <authorList>
            <person name="Messyasz A."/>
            <person name="Mannisto M.K."/>
            <person name="Kerkhof L.J."/>
            <person name="Haggblom M."/>
        </authorList>
    </citation>
    <scope>NUCLEOTIDE SEQUENCE</scope>
    <source>
        <strain evidence="3">X5P6</strain>
    </source>
</reference>
<proteinExistence type="inferred from homology"/>
<dbReference type="PANTHER" id="PTHR43491:SF2">
    <property type="entry name" value="UDP-N-ACETYL-D-MANNOSAMINE DEHYDROGENASE"/>
    <property type="match status" value="1"/>
</dbReference>
<dbReference type="GO" id="GO:0016628">
    <property type="term" value="F:oxidoreductase activity, acting on the CH-CH group of donors, NAD or NADP as acceptor"/>
    <property type="evidence" value="ECO:0007669"/>
    <property type="project" value="InterPro"/>
</dbReference>
<dbReference type="InterPro" id="IPR036291">
    <property type="entry name" value="NAD(P)-bd_dom_sf"/>
</dbReference>
<dbReference type="GO" id="GO:0016616">
    <property type="term" value="F:oxidoreductase activity, acting on the CH-OH group of donors, NAD or NADP as acceptor"/>
    <property type="evidence" value="ECO:0007669"/>
    <property type="project" value="InterPro"/>
</dbReference>
<reference evidence="3" key="2">
    <citation type="journal article" date="2024" name="Environ. Microbiol.">
        <title>Genome analysis and description of Tunturibacter gen. nov. expands the diversity of Terriglobia in tundra soils.</title>
        <authorList>
            <person name="Messyasz A."/>
            <person name="Mannisto M.K."/>
            <person name="Kerkhof L.J."/>
            <person name="Haggblom M.M."/>
        </authorList>
    </citation>
    <scope>NUCLEOTIDE SEQUENCE</scope>
    <source>
        <strain evidence="3">X5P6</strain>
    </source>
</reference>
<evidence type="ECO:0000259" key="2">
    <source>
        <dbReference type="Pfam" id="PF00984"/>
    </source>
</evidence>
<accession>A0AAU7ZX33</accession>
<evidence type="ECO:0000256" key="1">
    <source>
        <dbReference type="ARBA" id="ARBA00006601"/>
    </source>
</evidence>
<dbReference type="PANTHER" id="PTHR43491">
    <property type="entry name" value="UDP-N-ACETYL-D-MANNOSAMINE DEHYDROGENASE"/>
    <property type="match status" value="1"/>
</dbReference>
<dbReference type="RefSeq" id="WP_353067667.1">
    <property type="nucleotide sequence ID" value="NZ_CP132942.1"/>
</dbReference>
<dbReference type="SUPFAM" id="SSF48179">
    <property type="entry name" value="6-phosphogluconate dehydrogenase C-terminal domain-like"/>
    <property type="match status" value="1"/>
</dbReference>
<protein>
    <recommendedName>
        <fullName evidence="2">UDP-glucose/GDP-mannose dehydrogenase dimerisation domain-containing protein</fullName>
    </recommendedName>
</protein>
<dbReference type="GO" id="GO:0051287">
    <property type="term" value="F:NAD binding"/>
    <property type="evidence" value="ECO:0007669"/>
    <property type="project" value="InterPro"/>
</dbReference>
<dbReference type="InterPro" id="IPR008927">
    <property type="entry name" value="6-PGluconate_DH-like_C_sf"/>
</dbReference>
<dbReference type="GO" id="GO:0000271">
    <property type="term" value="P:polysaccharide biosynthetic process"/>
    <property type="evidence" value="ECO:0007669"/>
    <property type="project" value="InterPro"/>
</dbReference>
<sequence length="255" mass="28346">MKTRSDIVVVGLGEVGSPLFDLISKHHHTIGVDISPPLEEIEQVNVLHVCFPFQIRDFVSEATRYIDLFKPKLTIINSTVAVGTTRLIAQRTGAAVVNSPVRGKHARMVDELCEYAKFVGAIEPASAHLAAEHFESIGLKTKILSSPEATELAKLTETTYFGLMIAWAQELERYCDQSGADYEEITSFYDEIKFFPLVKYFPGIIGGHCVMPNIEILLKFDESVILEAIRASNRLKIEREARAKVVAPSIEKVAI</sequence>
<dbReference type="Gene3D" id="3.40.50.720">
    <property type="entry name" value="NAD(P)-binding Rossmann-like Domain"/>
    <property type="match status" value="2"/>
</dbReference>
<feature type="domain" description="UDP-glucose/GDP-mannose dehydrogenase dimerisation" evidence="2">
    <location>
        <begin position="149"/>
        <end position="224"/>
    </location>
</feature>
<dbReference type="EMBL" id="CP132942">
    <property type="protein sequence ID" value="XCB35590.1"/>
    <property type="molecule type" value="Genomic_DNA"/>
</dbReference>
<dbReference type="AlphaFoldDB" id="A0AAU7ZX33"/>
<dbReference type="InterPro" id="IPR014026">
    <property type="entry name" value="UDP-Glc/GDP-Man_DH_dimer"/>
</dbReference>
<dbReference type="SUPFAM" id="SSF51735">
    <property type="entry name" value="NAD(P)-binding Rossmann-fold domains"/>
    <property type="match status" value="1"/>
</dbReference>
<organism evidence="3">
    <name type="scientific">Tunturiibacter psychrotolerans</name>
    <dbReference type="NCBI Taxonomy" id="3069686"/>
    <lineage>
        <taxon>Bacteria</taxon>
        <taxon>Pseudomonadati</taxon>
        <taxon>Acidobacteriota</taxon>
        <taxon>Terriglobia</taxon>
        <taxon>Terriglobales</taxon>
        <taxon>Acidobacteriaceae</taxon>
        <taxon>Tunturiibacter</taxon>
    </lineage>
</organism>
<dbReference type="InterPro" id="IPR028359">
    <property type="entry name" value="UDP_ManNAc/GlcNAc_DH"/>
</dbReference>
<comment type="similarity">
    <text evidence="1">Belongs to the UDP-glucose/GDP-mannose dehydrogenase family.</text>
</comment>
<dbReference type="KEGG" id="tpsc:RBB77_18705"/>
<name>A0AAU7ZX33_9BACT</name>
<gene>
    <name evidence="3" type="ORF">RBB77_18705</name>
</gene>